<proteinExistence type="predicted"/>
<name>A0ABV3CZC1_STREX</name>
<reference evidence="1 2" key="1">
    <citation type="submission" date="2024-06" db="EMBL/GenBank/DDBJ databases">
        <title>The Natural Products Discovery Center: Release of the First 8490 Sequenced Strains for Exploring Actinobacteria Biosynthetic Diversity.</title>
        <authorList>
            <person name="Kalkreuter E."/>
            <person name="Kautsar S.A."/>
            <person name="Yang D."/>
            <person name="Bader C.D."/>
            <person name="Teijaro C.N."/>
            <person name="Fluegel L."/>
            <person name="Davis C.M."/>
            <person name="Simpson J.R."/>
            <person name="Lauterbach L."/>
            <person name="Steele A.D."/>
            <person name="Gui C."/>
            <person name="Meng S."/>
            <person name="Li G."/>
            <person name="Viehrig K."/>
            <person name="Ye F."/>
            <person name="Su P."/>
            <person name="Kiefer A.F."/>
            <person name="Nichols A."/>
            <person name="Cepeda A.J."/>
            <person name="Yan W."/>
            <person name="Fan B."/>
            <person name="Jiang Y."/>
            <person name="Adhikari A."/>
            <person name="Zheng C.-J."/>
            <person name="Schuster L."/>
            <person name="Cowan T.M."/>
            <person name="Smanski M.J."/>
            <person name="Chevrette M.G."/>
            <person name="De Carvalho L.P.S."/>
            <person name="Shen B."/>
        </authorList>
    </citation>
    <scope>NUCLEOTIDE SEQUENCE [LARGE SCALE GENOMIC DNA]</scope>
    <source>
        <strain evidence="1 2">NPDC045705</strain>
    </source>
</reference>
<gene>
    <name evidence="1" type="ORF">AB0A76_20480</name>
</gene>
<evidence type="ECO:0000313" key="1">
    <source>
        <dbReference type="EMBL" id="MEU7295567.1"/>
    </source>
</evidence>
<comment type="caution">
    <text evidence="1">The sequence shown here is derived from an EMBL/GenBank/DDBJ whole genome shotgun (WGS) entry which is preliminary data.</text>
</comment>
<protein>
    <submittedName>
        <fullName evidence="1">Uncharacterized protein</fullName>
    </submittedName>
</protein>
<evidence type="ECO:0000313" key="2">
    <source>
        <dbReference type="Proteomes" id="UP001551210"/>
    </source>
</evidence>
<accession>A0ABV3CZC1</accession>
<dbReference type="RefSeq" id="WP_359210170.1">
    <property type="nucleotide sequence ID" value="NZ_JBEZAM010000028.1"/>
</dbReference>
<dbReference type="Proteomes" id="UP001551210">
    <property type="component" value="Unassembled WGS sequence"/>
</dbReference>
<organism evidence="1 2">
    <name type="scientific">Streptomyces exfoliatus</name>
    <name type="common">Streptomyces hydrogenans</name>
    <dbReference type="NCBI Taxonomy" id="1905"/>
    <lineage>
        <taxon>Bacteria</taxon>
        <taxon>Bacillati</taxon>
        <taxon>Actinomycetota</taxon>
        <taxon>Actinomycetes</taxon>
        <taxon>Kitasatosporales</taxon>
        <taxon>Streptomycetaceae</taxon>
        <taxon>Streptomyces</taxon>
    </lineage>
</organism>
<dbReference type="EMBL" id="JBEZAM010000028">
    <property type="protein sequence ID" value="MEU7295567.1"/>
    <property type="molecule type" value="Genomic_DNA"/>
</dbReference>
<sequence>MGGFARMSKWLVIAEELIETDGAAPQPRTRVVKELGEQTLERARLLLHGEAEKYKPDSFDGRAAVACRDGDRSFLLVAADRKWHAPCVVRLVERA</sequence>
<keyword evidence="2" id="KW-1185">Reference proteome</keyword>